<dbReference type="InterPro" id="IPR011089">
    <property type="entry name" value="GmrSD_C"/>
</dbReference>
<feature type="domain" description="GmrSD restriction endonucleases C-terminal" evidence="2">
    <location>
        <begin position="557"/>
        <end position="644"/>
    </location>
</feature>
<gene>
    <name evidence="3" type="ORF">EAS64_38505</name>
</gene>
<keyword evidence="4" id="KW-1185">Reference proteome</keyword>
<protein>
    <submittedName>
        <fullName evidence="3">DUF262 domain-containing protein</fullName>
    </submittedName>
</protein>
<evidence type="ECO:0000259" key="1">
    <source>
        <dbReference type="Pfam" id="PF03235"/>
    </source>
</evidence>
<name>A0A6P2BLU6_9ACTN</name>
<dbReference type="RefSeq" id="WP_145861464.1">
    <property type="nucleotide sequence ID" value="NZ_RPFW01000010.1"/>
</dbReference>
<organism evidence="3 4">
    <name type="scientific">Trebonia kvetii</name>
    <dbReference type="NCBI Taxonomy" id="2480626"/>
    <lineage>
        <taxon>Bacteria</taxon>
        <taxon>Bacillati</taxon>
        <taxon>Actinomycetota</taxon>
        <taxon>Actinomycetes</taxon>
        <taxon>Streptosporangiales</taxon>
        <taxon>Treboniaceae</taxon>
        <taxon>Trebonia</taxon>
    </lineage>
</organism>
<dbReference type="Pfam" id="PF07510">
    <property type="entry name" value="GmrSD_C"/>
    <property type="match status" value="1"/>
</dbReference>
<accession>A0A6P2BLU6</accession>
<reference evidence="3 4" key="1">
    <citation type="submission" date="2018-11" db="EMBL/GenBank/DDBJ databases">
        <title>Trebonia kvetii gen.nov., sp.nov., a novel acidophilic actinobacterium, and proposal of the new actinobacterial family Treboniaceae fam. nov.</title>
        <authorList>
            <person name="Rapoport D."/>
            <person name="Sagova-Mareckova M."/>
            <person name="Sedlacek I."/>
            <person name="Provaznik J."/>
            <person name="Kralova S."/>
            <person name="Pavlinic D."/>
            <person name="Benes V."/>
            <person name="Kopecky J."/>
        </authorList>
    </citation>
    <scope>NUCLEOTIDE SEQUENCE [LARGE SCALE GENOMIC DNA]</scope>
    <source>
        <strain evidence="3 4">15Tr583</strain>
    </source>
</reference>
<dbReference type="EMBL" id="RPFW01000010">
    <property type="protein sequence ID" value="TVY99983.1"/>
    <property type="molecule type" value="Genomic_DNA"/>
</dbReference>
<proteinExistence type="predicted"/>
<dbReference type="Proteomes" id="UP000460272">
    <property type="component" value="Unassembled WGS sequence"/>
</dbReference>
<dbReference type="PANTHER" id="PTHR35149:SF2">
    <property type="entry name" value="DUF262 DOMAIN-CONTAINING PROTEIN"/>
    <property type="match status" value="1"/>
</dbReference>
<feature type="domain" description="GmrSD restriction endonucleases N-terminal" evidence="1">
    <location>
        <begin position="11"/>
        <end position="230"/>
    </location>
</feature>
<evidence type="ECO:0000313" key="4">
    <source>
        <dbReference type="Proteomes" id="UP000460272"/>
    </source>
</evidence>
<sequence>MTGQPQLVTVRTLFDGQRRFRVPIYQRAYAWGKVEIETLIRDVASVLDRSAYYIGSLVLHEVRDIESDQPVFDVIDGQQRLTTLFITLTHPDLRDDLLGLDRRFEITDRLLSFEERKRSNLDLAALARPEVTPVAMKSLQDDGIKAGAEAVANLLGDEARLEKVLLDQGVRWEGSTGTGLTKSVLSFLLDHVHIVLTELPPDTDLNHYFEVMNTRGEQLEKHEIVKAHLLGLIGEDNHGRALFSTIWDACSDFTRHVQARFKPSERSAIFGDHALLGEEGWSTFLPKGISGLRDLFDPTRDTVQAADWDLDSLLETFVPKSPAHTAAANQDDDGDAGRYGAIIDFPNFLLHVLRLYAGDDSDISLDDKKLVAQFERTIRSAPAALDFAYRLLRAKFLFDNFIIKPLDEPGGSDDSNWVIHRLHYIRPESRSAKLSPVNAFGAQTQQVVMLQAMYQVTHQRRVYKEFFYQLVEYLDTKWAADRRIDGQEFIRHIHQMADDDLDALEVMHGDGLNTGTGVPHFAFNLLDYKLWWLSEIDGRPPAGLPVVKASGFRFAYRTSIEHFLPSNLAEREDQLAVINDFGNLCLMTRTENSRRSDHTPDWKVEKYGMSDQSLKFHYMAELQRAAREWGPRQISNQGAAMRKVLFTPLTS</sequence>
<dbReference type="Pfam" id="PF03235">
    <property type="entry name" value="GmrSD_N"/>
    <property type="match status" value="1"/>
</dbReference>
<dbReference type="OrthoDB" id="9798761at2"/>
<dbReference type="InterPro" id="IPR004919">
    <property type="entry name" value="GmrSD_N"/>
</dbReference>
<dbReference type="PANTHER" id="PTHR35149">
    <property type="entry name" value="SLL5132 PROTEIN"/>
    <property type="match status" value="1"/>
</dbReference>
<evidence type="ECO:0000259" key="2">
    <source>
        <dbReference type="Pfam" id="PF07510"/>
    </source>
</evidence>
<dbReference type="AlphaFoldDB" id="A0A6P2BLU6"/>
<evidence type="ECO:0000313" key="3">
    <source>
        <dbReference type="EMBL" id="TVY99983.1"/>
    </source>
</evidence>
<comment type="caution">
    <text evidence="3">The sequence shown here is derived from an EMBL/GenBank/DDBJ whole genome shotgun (WGS) entry which is preliminary data.</text>
</comment>